<name>A0AAN7VZP2_9PEZI</name>
<feature type="domain" description="Cupin type-1" evidence="1">
    <location>
        <begin position="3"/>
        <end position="141"/>
    </location>
</feature>
<proteinExistence type="predicted"/>
<dbReference type="EMBL" id="JAVRQU010000019">
    <property type="protein sequence ID" value="KAK5692362.1"/>
    <property type="molecule type" value="Genomic_DNA"/>
</dbReference>
<dbReference type="InterPro" id="IPR011051">
    <property type="entry name" value="RmlC_Cupin_sf"/>
</dbReference>
<evidence type="ECO:0000259" key="1">
    <source>
        <dbReference type="SMART" id="SM00835"/>
    </source>
</evidence>
<dbReference type="InterPro" id="IPR006045">
    <property type="entry name" value="Cupin_1"/>
</dbReference>
<protein>
    <recommendedName>
        <fullName evidence="1">Cupin type-1 domain-containing protein</fullName>
    </recommendedName>
</protein>
<evidence type="ECO:0000313" key="2">
    <source>
        <dbReference type="EMBL" id="KAK5692362.1"/>
    </source>
</evidence>
<gene>
    <name evidence="2" type="ORF">LTR97_010670</name>
</gene>
<dbReference type="CDD" id="cd20306">
    <property type="entry name" value="cupin_OxDC-like"/>
    <property type="match status" value="1"/>
</dbReference>
<evidence type="ECO:0000313" key="3">
    <source>
        <dbReference type="Proteomes" id="UP001310594"/>
    </source>
</evidence>
<dbReference type="Pfam" id="PF00190">
    <property type="entry name" value="Cupin_1"/>
    <property type="match status" value="1"/>
</dbReference>
<comment type="caution">
    <text evidence="2">The sequence shown here is derived from an EMBL/GenBank/DDBJ whole genome shotgun (WGS) entry which is preliminary data.</text>
</comment>
<organism evidence="2 3">
    <name type="scientific">Elasticomyces elasticus</name>
    <dbReference type="NCBI Taxonomy" id="574655"/>
    <lineage>
        <taxon>Eukaryota</taxon>
        <taxon>Fungi</taxon>
        <taxon>Dikarya</taxon>
        <taxon>Ascomycota</taxon>
        <taxon>Pezizomycotina</taxon>
        <taxon>Dothideomycetes</taxon>
        <taxon>Dothideomycetidae</taxon>
        <taxon>Mycosphaerellales</taxon>
        <taxon>Teratosphaeriaceae</taxon>
        <taxon>Elasticomyces</taxon>
    </lineage>
</organism>
<dbReference type="Proteomes" id="UP001310594">
    <property type="component" value="Unassembled WGS sequence"/>
</dbReference>
<dbReference type="SMART" id="SM00835">
    <property type="entry name" value="Cupin_1"/>
    <property type="match status" value="1"/>
</dbReference>
<dbReference type="SUPFAM" id="SSF51182">
    <property type="entry name" value="RmlC-like cupins"/>
    <property type="match status" value="1"/>
</dbReference>
<reference evidence="2" key="1">
    <citation type="submission" date="2023-08" db="EMBL/GenBank/DDBJ databases">
        <title>Black Yeasts Isolated from many extreme environments.</title>
        <authorList>
            <person name="Coleine C."/>
            <person name="Stajich J.E."/>
            <person name="Selbmann L."/>
        </authorList>
    </citation>
    <scope>NUCLEOTIDE SEQUENCE</scope>
    <source>
        <strain evidence="2">CCFEE 5810</strain>
    </source>
</reference>
<dbReference type="AlphaFoldDB" id="A0AAN7VZP2"/>
<dbReference type="InterPro" id="IPR014710">
    <property type="entry name" value="RmlC-like_jellyroll"/>
</dbReference>
<dbReference type="Gene3D" id="2.60.120.10">
    <property type="entry name" value="Jelly Rolls"/>
    <property type="match status" value="1"/>
</dbReference>
<accession>A0AAN7VZP2</accession>
<sequence length="168" mass="18461">MEPALKGEGVGVVRPARSQFWPTLQNIAMYSLVVEDTGMREPHWHPITAELGYVHRGKARMTILDPDGSTDTYYLAPGDMYFIPAAYPHQIEVLPEGGEDIHFCIFFDQPAPLDVGYKAGAMAMPHEAMAATLGVSRKDMPNLEGALVDPLIVARINDVDPVRVKSSL</sequence>